<name>A0A8J5CP23_CHIOP</name>
<proteinExistence type="predicted"/>
<evidence type="ECO:0000313" key="2">
    <source>
        <dbReference type="Proteomes" id="UP000770661"/>
    </source>
</evidence>
<gene>
    <name evidence="1" type="primary">GATD1_0</name>
    <name evidence="1" type="ORF">GWK47_001114</name>
</gene>
<dbReference type="SUPFAM" id="SSF52317">
    <property type="entry name" value="Class I glutamine amidotransferase-like"/>
    <property type="match status" value="1"/>
</dbReference>
<dbReference type="InterPro" id="IPR029062">
    <property type="entry name" value="Class_I_gatase-like"/>
</dbReference>
<comment type="caution">
    <text evidence="1">The sequence shown here is derived from an EMBL/GenBank/DDBJ whole genome shotgun (WGS) entry which is preliminary data.</text>
</comment>
<dbReference type="OrthoDB" id="543156at2759"/>
<dbReference type="Gene3D" id="3.40.50.880">
    <property type="match status" value="1"/>
</dbReference>
<dbReference type="Proteomes" id="UP000770661">
    <property type="component" value="Unassembled WGS sequence"/>
</dbReference>
<organism evidence="1 2">
    <name type="scientific">Chionoecetes opilio</name>
    <name type="common">Atlantic snow crab</name>
    <name type="synonym">Cancer opilio</name>
    <dbReference type="NCBI Taxonomy" id="41210"/>
    <lineage>
        <taxon>Eukaryota</taxon>
        <taxon>Metazoa</taxon>
        <taxon>Ecdysozoa</taxon>
        <taxon>Arthropoda</taxon>
        <taxon>Crustacea</taxon>
        <taxon>Multicrustacea</taxon>
        <taxon>Malacostraca</taxon>
        <taxon>Eumalacostraca</taxon>
        <taxon>Eucarida</taxon>
        <taxon>Decapoda</taxon>
        <taxon>Pleocyemata</taxon>
        <taxon>Brachyura</taxon>
        <taxon>Eubrachyura</taxon>
        <taxon>Majoidea</taxon>
        <taxon>Majidae</taxon>
        <taxon>Chionoecetes</taxon>
    </lineage>
</organism>
<sequence length="231" mass="24806">MCRNASETIEHFLLQCPRFHSHRVVLHTQLLALNVATCDLPTLLAAAGVHPSRQHTVIHLTCAFLRKTGVSAPSFLQCYKLTQSAFNIEIATPEAAPPVFIDKDDQSSRWLNDISAKNLLEPRSLSEIQEPVCAIGLGVCALLSAVKGDPQQWAFRDIALTGSSLAEVTTASYFSSLPLIPGDAILDRAGIFSTGAPSSIHIVVNAGVVTGQNPQSTLSAVQNMILLANQR</sequence>
<dbReference type="EMBL" id="JACEEZ010019117">
    <property type="protein sequence ID" value="KAG0716056.1"/>
    <property type="molecule type" value="Genomic_DNA"/>
</dbReference>
<accession>A0A8J5CP23</accession>
<keyword evidence="2" id="KW-1185">Reference proteome</keyword>
<keyword evidence="1" id="KW-0315">Glutamine amidotransferase</keyword>
<protein>
    <submittedName>
        <fullName evidence="1">Glutamine amidotransferase-like class 1 domain-containing protein 1</fullName>
    </submittedName>
</protein>
<reference evidence="1" key="1">
    <citation type="submission" date="2020-07" db="EMBL/GenBank/DDBJ databases">
        <title>The High-quality genome of the commercially important snow crab, Chionoecetes opilio.</title>
        <authorList>
            <person name="Jeong J.-H."/>
            <person name="Ryu S."/>
        </authorList>
    </citation>
    <scope>NUCLEOTIDE SEQUENCE</scope>
    <source>
        <strain evidence="1">MADBK_172401_WGS</strain>
        <tissue evidence="1">Digestive gland</tissue>
    </source>
</reference>
<evidence type="ECO:0000313" key="1">
    <source>
        <dbReference type="EMBL" id="KAG0716056.1"/>
    </source>
</evidence>
<dbReference type="AlphaFoldDB" id="A0A8J5CP23"/>